<evidence type="ECO:0000256" key="3">
    <source>
        <dbReference type="ARBA" id="ARBA00017144"/>
    </source>
</evidence>
<dbReference type="NCBIfam" id="TIGR00041">
    <property type="entry name" value="DTMP_kinase"/>
    <property type="match status" value="1"/>
</dbReference>
<dbReference type="EC" id="2.7.4.9" evidence="2 11"/>
<proteinExistence type="inferred from homology"/>
<dbReference type="PANTHER" id="PTHR10344">
    <property type="entry name" value="THYMIDYLATE KINASE"/>
    <property type="match status" value="1"/>
</dbReference>
<gene>
    <name evidence="11 13" type="primary">tmk</name>
    <name evidence="13" type="ORF">STRMA_0200</name>
</gene>
<accession>G5JYD9</accession>
<keyword evidence="5 11" id="KW-0545">Nucleotide biosynthesis</keyword>
<evidence type="ECO:0000256" key="4">
    <source>
        <dbReference type="ARBA" id="ARBA00022679"/>
    </source>
</evidence>
<keyword evidence="14" id="KW-1185">Reference proteome</keyword>
<dbReference type="OrthoDB" id="9774907at2"/>
<evidence type="ECO:0000256" key="2">
    <source>
        <dbReference type="ARBA" id="ARBA00012980"/>
    </source>
</evidence>
<dbReference type="Proteomes" id="UP000003573">
    <property type="component" value="Unassembled WGS sequence"/>
</dbReference>
<dbReference type="GO" id="GO:0006233">
    <property type="term" value="P:dTDP biosynthetic process"/>
    <property type="evidence" value="ECO:0007669"/>
    <property type="project" value="InterPro"/>
</dbReference>
<sequence length="221" mass="25112">MMKKTKTVNKGFLLSLEGPDGAGKTTVLEKILPQLKRFVSSKVVATREPGGVAIAERIRDIILDVEHTNMDDKTELLLYIAARRQHLVERILPEFDQGNFVIVDRFVDSSVAYQGYGRGLDRQAVSWLNTYVTDGLYPDLTLYLDVDSETGLQRIEQNKEREVNRLDLEKLDLHKRVRAGYLKLAQENPERIVTIDAAQPLDKVVADAMAVIQQKYLEKQT</sequence>
<evidence type="ECO:0000256" key="6">
    <source>
        <dbReference type="ARBA" id="ARBA00022741"/>
    </source>
</evidence>
<dbReference type="EMBL" id="AEUW02000001">
    <property type="protein sequence ID" value="EHJ53050.1"/>
    <property type="molecule type" value="Genomic_DNA"/>
</dbReference>
<dbReference type="InterPro" id="IPR027417">
    <property type="entry name" value="P-loop_NTPase"/>
</dbReference>
<dbReference type="PROSITE" id="PS01331">
    <property type="entry name" value="THYMIDYLATE_KINASE"/>
    <property type="match status" value="1"/>
</dbReference>
<keyword evidence="4 11" id="KW-0808">Transferase</keyword>
<evidence type="ECO:0000313" key="13">
    <source>
        <dbReference type="EMBL" id="EHJ53050.1"/>
    </source>
</evidence>
<feature type="domain" description="Thymidylate kinase-like" evidence="12">
    <location>
        <begin position="16"/>
        <end position="207"/>
    </location>
</feature>
<comment type="similarity">
    <text evidence="1 11">Belongs to the thymidylate kinase family.</text>
</comment>
<dbReference type="GO" id="GO:0005829">
    <property type="term" value="C:cytosol"/>
    <property type="evidence" value="ECO:0007669"/>
    <property type="project" value="TreeGrafter"/>
</dbReference>
<dbReference type="GO" id="GO:0006235">
    <property type="term" value="P:dTTP biosynthetic process"/>
    <property type="evidence" value="ECO:0007669"/>
    <property type="project" value="UniProtKB-UniRule"/>
</dbReference>
<comment type="caution">
    <text evidence="13">The sequence shown here is derived from an EMBL/GenBank/DDBJ whole genome shotgun (WGS) entry which is preliminary data.</text>
</comment>
<dbReference type="Gene3D" id="3.40.50.300">
    <property type="entry name" value="P-loop containing nucleotide triphosphate hydrolases"/>
    <property type="match status" value="1"/>
</dbReference>
<dbReference type="PANTHER" id="PTHR10344:SF4">
    <property type="entry name" value="UMP-CMP KINASE 2, MITOCHONDRIAL"/>
    <property type="match status" value="1"/>
</dbReference>
<dbReference type="GO" id="GO:0006227">
    <property type="term" value="P:dUDP biosynthetic process"/>
    <property type="evidence" value="ECO:0007669"/>
    <property type="project" value="TreeGrafter"/>
</dbReference>
<evidence type="ECO:0000256" key="10">
    <source>
        <dbReference type="ARBA" id="ARBA00057735"/>
    </source>
</evidence>
<evidence type="ECO:0000259" key="12">
    <source>
        <dbReference type="Pfam" id="PF02223"/>
    </source>
</evidence>
<dbReference type="STRING" id="764298.STRMA_0200"/>
<dbReference type="InterPro" id="IPR039430">
    <property type="entry name" value="Thymidylate_kin-like_dom"/>
</dbReference>
<dbReference type="CDD" id="cd01672">
    <property type="entry name" value="TMPK"/>
    <property type="match status" value="1"/>
</dbReference>
<comment type="catalytic activity">
    <reaction evidence="9 11">
        <text>dTMP + ATP = dTDP + ADP</text>
        <dbReference type="Rhea" id="RHEA:13517"/>
        <dbReference type="ChEBI" id="CHEBI:30616"/>
        <dbReference type="ChEBI" id="CHEBI:58369"/>
        <dbReference type="ChEBI" id="CHEBI:63528"/>
        <dbReference type="ChEBI" id="CHEBI:456216"/>
        <dbReference type="EC" id="2.7.4.9"/>
    </reaction>
</comment>
<name>G5JYD9_9STRE</name>
<dbReference type="RefSeq" id="WP_003081828.1">
    <property type="nucleotide sequence ID" value="NZ_AEUW02000001.1"/>
</dbReference>
<evidence type="ECO:0000256" key="7">
    <source>
        <dbReference type="ARBA" id="ARBA00022777"/>
    </source>
</evidence>
<organism evidence="13 14">
    <name type="scientific">Streptococcus macacae NCTC 11558</name>
    <dbReference type="NCBI Taxonomy" id="764298"/>
    <lineage>
        <taxon>Bacteria</taxon>
        <taxon>Bacillati</taxon>
        <taxon>Bacillota</taxon>
        <taxon>Bacilli</taxon>
        <taxon>Lactobacillales</taxon>
        <taxon>Streptococcaceae</taxon>
        <taxon>Streptococcus</taxon>
    </lineage>
</organism>
<keyword evidence="7 11" id="KW-0418">Kinase</keyword>
<dbReference type="GO" id="GO:0005524">
    <property type="term" value="F:ATP binding"/>
    <property type="evidence" value="ECO:0007669"/>
    <property type="project" value="UniProtKB-UniRule"/>
</dbReference>
<dbReference type="GO" id="GO:0004798">
    <property type="term" value="F:dTMP kinase activity"/>
    <property type="evidence" value="ECO:0007669"/>
    <property type="project" value="UniProtKB-UniRule"/>
</dbReference>
<protein>
    <recommendedName>
        <fullName evidence="3 11">Thymidylate kinase</fullName>
        <ecNumber evidence="2 11">2.7.4.9</ecNumber>
    </recommendedName>
    <alternativeName>
        <fullName evidence="11">dTMP kinase</fullName>
    </alternativeName>
</protein>
<feature type="binding site" evidence="11">
    <location>
        <begin position="18"/>
        <end position="25"/>
    </location>
    <ligand>
        <name>ATP</name>
        <dbReference type="ChEBI" id="CHEBI:30616"/>
    </ligand>
</feature>
<dbReference type="InterPro" id="IPR018094">
    <property type="entry name" value="Thymidylate_kinase"/>
</dbReference>
<evidence type="ECO:0000256" key="9">
    <source>
        <dbReference type="ARBA" id="ARBA00048743"/>
    </source>
</evidence>
<evidence type="ECO:0000256" key="1">
    <source>
        <dbReference type="ARBA" id="ARBA00009776"/>
    </source>
</evidence>
<dbReference type="SUPFAM" id="SSF52540">
    <property type="entry name" value="P-loop containing nucleoside triphosphate hydrolases"/>
    <property type="match status" value="1"/>
</dbReference>
<dbReference type="Pfam" id="PF02223">
    <property type="entry name" value="Thymidylate_kin"/>
    <property type="match status" value="1"/>
</dbReference>
<dbReference type="eggNOG" id="COG0125">
    <property type="taxonomic scope" value="Bacteria"/>
</dbReference>
<evidence type="ECO:0000256" key="5">
    <source>
        <dbReference type="ARBA" id="ARBA00022727"/>
    </source>
</evidence>
<evidence type="ECO:0000256" key="11">
    <source>
        <dbReference type="HAMAP-Rule" id="MF_00165"/>
    </source>
</evidence>
<evidence type="ECO:0000313" key="14">
    <source>
        <dbReference type="Proteomes" id="UP000003573"/>
    </source>
</evidence>
<comment type="function">
    <text evidence="10 11">Phosphorylation of dTMP to form dTDP in both de novo and salvage pathways of dTTP synthesis.</text>
</comment>
<reference evidence="13 14" key="1">
    <citation type="journal article" date="2014" name="Int. J. Syst. Evol. Microbiol.">
        <title>Phylogenomics and the dynamic genome evolution of the genus Streptococcus.</title>
        <authorList>
            <consortium name="The Broad Institute Genome Sequencing Platform"/>
            <person name="Richards V.P."/>
            <person name="Palmer S.R."/>
            <person name="Pavinski Bitar P.D."/>
            <person name="Qin X."/>
            <person name="Weinstock G.M."/>
            <person name="Highlander S.K."/>
            <person name="Town C.D."/>
            <person name="Burne R.A."/>
            <person name="Stanhope M.J."/>
        </authorList>
    </citation>
    <scope>NUCLEOTIDE SEQUENCE [LARGE SCALE GENOMIC DNA]</scope>
    <source>
        <strain evidence="13 14">NCTC 11558</strain>
    </source>
</reference>
<dbReference type="AlphaFoldDB" id="G5JYD9"/>
<keyword evidence="8 11" id="KW-0067">ATP-binding</keyword>
<dbReference type="InterPro" id="IPR018095">
    <property type="entry name" value="Thymidylate_kin_CS"/>
</dbReference>
<evidence type="ECO:0000256" key="8">
    <source>
        <dbReference type="ARBA" id="ARBA00022840"/>
    </source>
</evidence>
<dbReference type="HAMAP" id="MF_00165">
    <property type="entry name" value="Thymidylate_kinase"/>
    <property type="match status" value="1"/>
</dbReference>
<keyword evidence="6 11" id="KW-0547">Nucleotide-binding</keyword>
<dbReference type="FunFam" id="3.40.50.300:FF:000225">
    <property type="entry name" value="Thymidylate kinase"/>
    <property type="match status" value="1"/>
</dbReference>